<name>A0A9D8KE48_9DELT</name>
<dbReference type="GO" id="GO:0006520">
    <property type="term" value="P:amino acid metabolic process"/>
    <property type="evidence" value="ECO:0007669"/>
    <property type="project" value="InterPro"/>
</dbReference>
<feature type="domain" description="Aminotransferase class I/classII large" evidence="6">
    <location>
        <begin position="33"/>
        <end position="380"/>
    </location>
</feature>
<evidence type="ECO:0000256" key="4">
    <source>
        <dbReference type="ARBA" id="ARBA00022679"/>
    </source>
</evidence>
<dbReference type="Gene3D" id="3.40.640.10">
    <property type="entry name" value="Type I PLP-dependent aspartate aminotransferase-like (Major domain)"/>
    <property type="match status" value="1"/>
</dbReference>
<proteinExistence type="inferred from homology"/>
<dbReference type="CDD" id="cd00609">
    <property type="entry name" value="AAT_like"/>
    <property type="match status" value="1"/>
</dbReference>
<keyword evidence="3 7" id="KW-0032">Aminotransferase</keyword>
<reference evidence="7" key="2">
    <citation type="submission" date="2021-01" db="EMBL/GenBank/DDBJ databases">
        <authorList>
            <person name="Hahn C.R."/>
            <person name="Youssef N.H."/>
            <person name="Elshahed M."/>
        </authorList>
    </citation>
    <scope>NUCLEOTIDE SEQUENCE</scope>
    <source>
        <strain evidence="7">Zod_Metabat.24</strain>
    </source>
</reference>
<evidence type="ECO:0000313" key="7">
    <source>
        <dbReference type="EMBL" id="MBN1573291.1"/>
    </source>
</evidence>
<dbReference type="SUPFAM" id="SSF53383">
    <property type="entry name" value="PLP-dependent transferases"/>
    <property type="match status" value="1"/>
</dbReference>
<gene>
    <name evidence="7" type="ORF">JW984_08870</name>
</gene>
<dbReference type="InterPro" id="IPR015422">
    <property type="entry name" value="PyrdxlP-dep_Trfase_small"/>
</dbReference>
<dbReference type="Pfam" id="PF00155">
    <property type="entry name" value="Aminotran_1_2"/>
    <property type="match status" value="1"/>
</dbReference>
<dbReference type="GO" id="GO:0030170">
    <property type="term" value="F:pyridoxal phosphate binding"/>
    <property type="evidence" value="ECO:0007669"/>
    <property type="project" value="InterPro"/>
</dbReference>
<evidence type="ECO:0000313" key="8">
    <source>
        <dbReference type="Proteomes" id="UP000809273"/>
    </source>
</evidence>
<dbReference type="AlphaFoldDB" id="A0A9D8KE48"/>
<dbReference type="InterPro" id="IPR015421">
    <property type="entry name" value="PyrdxlP-dep_Trfase_major"/>
</dbReference>
<dbReference type="InterPro" id="IPR015424">
    <property type="entry name" value="PyrdxlP-dep_Trfase"/>
</dbReference>
<dbReference type="InterPro" id="IPR050596">
    <property type="entry name" value="AspAT/PAT-like"/>
</dbReference>
<dbReference type="PANTHER" id="PTHR46383">
    <property type="entry name" value="ASPARTATE AMINOTRANSFERASE"/>
    <property type="match status" value="1"/>
</dbReference>
<keyword evidence="5" id="KW-0663">Pyridoxal phosphate</keyword>
<dbReference type="InterPro" id="IPR004839">
    <property type="entry name" value="Aminotransferase_I/II_large"/>
</dbReference>
<evidence type="ECO:0000256" key="2">
    <source>
        <dbReference type="ARBA" id="ARBA00007441"/>
    </source>
</evidence>
<accession>A0A9D8KE48</accession>
<comment type="caution">
    <text evidence="7">The sequence shown here is derived from an EMBL/GenBank/DDBJ whole genome shotgun (WGS) entry which is preliminary data.</text>
</comment>
<dbReference type="FunFam" id="3.40.640.10:FF:000033">
    <property type="entry name" value="Aspartate aminotransferase"/>
    <property type="match status" value="1"/>
</dbReference>
<dbReference type="EMBL" id="JAFGIX010000046">
    <property type="protein sequence ID" value="MBN1573291.1"/>
    <property type="molecule type" value="Genomic_DNA"/>
</dbReference>
<dbReference type="Gene3D" id="3.90.1150.10">
    <property type="entry name" value="Aspartate Aminotransferase, domain 1"/>
    <property type="match status" value="1"/>
</dbReference>
<evidence type="ECO:0000256" key="5">
    <source>
        <dbReference type="ARBA" id="ARBA00022898"/>
    </source>
</evidence>
<dbReference type="PANTHER" id="PTHR46383:SF1">
    <property type="entry name" value="ASPARTATE AMINOTRANSFERASE"/>
    <property type="match status" value="1"/>
</dbReference>
<dbReference type="GO" id="GO:0008483">
    <property type="term" value="F:transaminase activity"/>
    <property type="evidence" value="ECO:0007669"/>
    <property type="project" value="UniProtKB-KW"/>
</dbReference>
<dbReference type="PRINTS" id="PR00753">
    <property type="entry name" value="ACCSYNTHASE"/>
</dbReference>
<evidence type="ECO:0000259" key="6">
    <source>
        <dbReference type="Pfam" id="PF00155"/>
    </source>
</evidence>
<protein>
    <submittedName>
        <fullName evidence="7">Pyridoxal phosphate-dependent aminotransferase</fullName>
    </submittedName>
</protein>
<evidence type="ECO:0000256" key="3">
    <source>
        <dbReference type="ARBA" id="ARBA00022576"/>
    </source>
</evidence>
<keyword evidence="4" id="KW-0808">Transferase</keyword>
<dbReference type="Proteomes" id="UP000809273">
    <property type="component" value="Unassembled WGS sequence"/>
</dbReference>
<organism evidence="7 8">
    <name type="scientific">Candidatus Zymogenus saltonus</name>
    <dbReference type="NCBI Taxonomy" id="2844893"/>
    <lineage>
        <taxon>Bacteria</taxon>
        <taxon>Deltaproteobacteria</taxon>
        <taxon>Candidatus Zymogenia</taxon>
        <taxon>Candidatus Zymogeniales</taxon>
        <taxon>Candidatus Zymogenaceae</taxon>
        <taxon>Candidatus Zymogenus</taxon>
    </lineage>
</organism>
<comment type="similarity">
    <text evidence="2">Belongs to the class-I pyridoxal-phosphate-dependent aminotransferase family.</text>
</comment>
<sequence length="399" mass="43067">MKKKLSDRALGLAPSATLAISAKAKELKAKGEDVIGFGAGEPDFDTPANIKEAAIRAINDGKTGYTDVGGIIELKKAIVEKFKRDAGLTYEPSEIVVSCGGKHSLFNLCLAFFEPGDEVIIPAPYWVSYPPMVELSGAKPVIIYAGVEKDFKITVGDLKKAVTKKTKAIIFNSPSNPTGAGYTKEEIEKIAEFAVENEIYVISDEIYEKLIYGGFEHVSIASLGNEIKDLTIVVNGISKTYATTGWRIGYTAGPKELVSAMTRIQSQSTSNPTTISQWAAIEALSGPQDEVEKMRSTFEERRSIMIEGLNEIEGVRCNWPQGAFYAFPDVSGLYGKSHSGGKIGGSLDFASYLLSEVKVALVPGAPFGDDNCIRLSYASSIEDIMGGMKRIKEAVSRLS</sequence>
<reference evidence="7" key="1">
    <citation type="journal article" date="2021" name="Environ. Microbiol.">
        <title>Genomic characterization of three novel Desulfobacterota classes expand the metabolic and phylogenetic diversity of the phylum.</title>
        <authorList>
            <person name="Murphy C.L."/>
            <person name="Biggerstaff J."/>
            <person name="Eichhorn A."/>
            <person name="Ewing E."/>
            <person name="Shahan R."/>
            <person name="Soriano D."/>
            <person name="Stewart S."/>
            <person name="VanMol K."/>
            <person name="Walker R."/>
            <person name="Walters P."/>
            <person name="Elshahed M.S."/>
            <person name="Youssef N.H."/>
        </authorList>
    </citation>
    <scope>NUCLEOTIDE SEQUENCE</scope>
    <source>
        <strain evidence="7">Zod_Metabat.24</strain>
    </source>
</reference>
<evidence type="ECO:0000256" key="1">
    <source>
        <dbReference type="ARBA" id="ARBA00001933"/>
    </source>
</evidence>
<comment type="cofactor">
    <cofactor evidence="1">
        <name>pyridoxal 5'-phosphate</name>
        <dbReference type="ChEBI" id="CHEBI:597326"/>
    </cofactor>
</comment>